<protein>
    <recommendedName>
        <fullName evidence="6">Ubiquitin-like protease family profile domain-containing protein</fullName>
    </recommendedName>
</protein>
<organism evidence="7 8">
    <name type="scientific">Psophocarpus tetragonolobus</name>
    <name type="common">Winged bean</name>
    <name type="synonym">Dolichos tetragonolobus</name>
    <dbReference type="NCBI Taxonomy" id="3891"/>
    <lineage>
        <taxon>Eukaryota</taxon>
        <taxon>Viridiplantae</taxon>
        <taxon>Streptophyta</taxon>
        <taxon>Embryophyta</taxon>
        <taxon>Tracheophyta</taxon>
        <taxon>Spermatophyta</taxon>
        <taxon>Magnoliopsida</taxon>
        <taxon>eudicotyledons</taxon>
        <taxon>Gunneridae</taxon>
        <taxon>Pentapetalae</taxon>
        <taxon>rosids</taxon>
        <taxon>fabids</taxon>
        <taxon>Fabales</taxon>
        <taxon>Fabaceae</taxon>
        <taxon>Papilionoideae</taxon>
        <taxon>50 kb inversion clade</taxon>
        <taxon>NPAAA clade</taxon>
        <taxon>indigoferoid/millettioid clade</taxon>
        <taxon>Phaseoleae</taxon>
        <taxon>Psophocarpus</taxon>
    </lineage>
</organism>
<dbReference type="Proteomes" id="UP001386955">
    <property type="component" value="Unassembled WGS sequence"/>
</dbReference>
<keyword evidence="4" id="KW-0788">Thiol protease</keyword>
<dbReference type="AlphaFoldDB" id="A0AAN9S942"/>
<evidence type="ECO:0000256" key="1">
    <source>
        <dbReference type="ARBA" id="ARBA00005234"/>
    </source>
</evidence>
<gene>
    <name evidence="7" type="ORF">VNO78_19765</name>
</gene>
<evidence type="ECO:0000256" key="2">
    <source>
        <dbReference type="ARBA" id="ARBA00022670"/>
    </source>
</evidence>
<reference evidence="7 8" key="1">
    <citation type="submission" date="2024-01" db="EMBL/GenBank/DDBJ databases">
        <title>The genomes of 5 underutilized Papilionoideae crops provide insights into root nodulation and disease resistanc.</title>
        <authorList>
            <person name="Jiang F."/>
        </authorList>
    </citation>
    <scope>NUCLEOTIDE SEQUENCE [LARGE SCALE GENOMIC DNA]</scope>
    <source>
        <strain evidence="7">DUOXIRENSHENG_FW03</strain>
        <tissue evidence="7">Leaves</tissue>
    </source>
</reference>
<dbReference type="InterPro" id="IPR038765">
    <property type="entry name" value="Papain-like_cys_pep_sf"/>
</dbReference>
<dbReference type="InterPro" id="IPR003653">
    <property type="entry name" value="Peptidase_C48_C"/>
</dbReference>
<keyword evidence="8" id="KW-1185">Reference proteome</keyword>
<accession>A0AAN9S942</accession>
<dbReference type="PROSITE" id="PS50600">
    <property type="entry name" value="ULP_PROTEASE"/>
    <property type="match status" value="1"/>
</dbReference>
<evidence type="ECO:0000256" key="4">
    <source>
        <dbReference type="ARBA" id="ARBA00022807"/>
    </source>
</evidence>
<evidence type="ECO:0000256" key="3">
    <source>
        <dbReference type="ARBA" id="ARBA00022801"/>
    </source>
</evidence>
<proteinExistence type="inferred from homology"/>
<comment type="caution">
    <text evidence="7">The sequence shown here is derived from an EMBL/GenBank/DDBJ whole genome shotgun (WGS) entry which is preliminary data.</text>
</comment>
<feature type="domain" description="Ubiquitin-like protease family profile" evidence="6">
    <location>
        <begin position="153"/>
        <end position="336"/>
    </location>
</feature>
<dbReference type="PANTHER" id="PTHR12606">
    <property type="entry name" value="SENTRIN/SUMO-SPECIFIC PROTEASE"/>
    <property type="match status" value="1"/>
</dbReference>
<evidence type="ECO:0000313" key="8">
    <source>
        <dbReference type="Proteomes" id="UP001386955"/>
    </source>
</evidence>
<sequence length="387" mass="44696">MVTGEGVNVSTINKKGRRRSEKRIVSGNKWFDSCYGRWWRQLSHVLCICHTFFNFLRLRCHLRMGRKRKNPSRNAGAGSIPEAATSEAIEPSSSAIRGSENRLPVPLDTSTGQEVKQAVDKKSQSMLNKLYYFCTRRPKEHEELSVMVSLFGIYLNRKDSYTMKPKGWVNDMVILAAGKIMMEEEKETNGAVTRHIFSPQFMNKVICDLNLSNEDSYKPWCIEDVSLFILPSKLGYDINQCKLIFAPTLFAQHWSCYALDLKDKTLHVLDSMHDRFSTSKKNLDDATKRRFEELLVLMNPGLNKEESSITLVYVDVPRQQNVHDCGIYVLKYMEIWDGSTKWQEKTMPEYQYKEILQFRISLICGWVQHPKNEVREEILNAAGVLGK</sequence>
<dbReference type="GO" id="GO:0006508">
    <property type="term" value="P:proteolysis"/>
    <property type="evidence" value="ECO:0007669"/>
    <property type="project" value="UniProtKB-KW"/>
</dbReference>
<dbReference type="Gene3D" id="3.40.395.10">
    <property type="entry name" value="Adenoviral Proteinase, Chain A"/>
    <property type="match status" value="1"/>
</dbReference>
<dbReference type="Pfam" id="PF02902">
    <property type="entry name" value="Peptidase_C48"/>
    <property type="match status" value="1"/>
</dbReference>
<dbReference type="GO" id="GO:0005634">
    <property type="term" value="C:nucleus"/>
    <property type="evidence" value="ECO:0007669"/>
    <property type="project" value="TreeGrafter"/>
</dbReference>
<dbReference type="EMBL" id="JAYMYS010000005">
    <property type="protein sequence ID" value="KAK7391350.1"/>
    <property type="molecule type" value="Genomic_DNA"/>
</dbReference>
<dbReference type="PANTHER" id="PTHR12606:SF136">
    <property type="entry name" value="ULP1 PROTEASE FAMILY PROTEIN"/>
    <property type="match status" value="1"/>
</dbReference>
<evidence type="ECO:0000313" key="7">
    <source>
        <dbReference type="EMBL" id="KAK7391350.1"/>
    </source>
</evidence>
<keyword evidence="2" id="KW-0645">Protease</keyword>
<keyword evidence="3" id="KW-0378">Hydrolase</keyword>
<evidence type="ECO:0000259" key="6">
    <source>
        <dbReference type="PROSITE" id="PS50600"/>
    </source>
</evidence>
<dbReference type="SUPFAM" id="SSF54001">
    <property type="entry name" value="Cysteine proteinases"/>
    <property type="match status" value="1"/>
</dbReference>
<comment type="similarity">
    <text evidence="1">Belongs to the peptidase C48 family.</text>
</comment>
<feature type="region of interest" description="Disordered" evidence="5">
    <location>
        <begin position="67"/>
        <end position="113"/>
    </location>
</feature>
<dbReference type="GO" id="GO:0016929">
    <property type="term" value="F:deSUMOylase activity"/>
    <property type="evidence" value="ECO:0007669"/>
    <property type="project" value="TreeGrafter"/>
</dbReference>
<dbReference type="GO" id="GO:0016926">
    <property type="term" value="P:protein desumoylation"/>
    <property type="evidence" value="ECO:0007669"/>
    <property type="project" value="TreeGrafter"/>
</dbReference>
<name>A0AAN9S942_PSOTE</name>
<evidence type="ECO:0000256" key="5">
    <source>
        <dbReference type="SAM" id="MobiDB-lite"/>
    </source>
</evidence>